<dbReference type="Gene3D" id="3.90.1750.10">
    <property type="entry name" value="Hect, E3 ligase catalytic domains"/>
    <property type="match status" value="1"/>
</dbReference>
<feature type="region of interest" description="Disordered" evidence="7">
    <location>
        <begin position="1"/>
        <end position="117"/>
    </location>
</feature>
<keyword evidence="10" id="KW-1185">Reference proteome</keyword>
<dbReference type="OMA" id="FFTIHAQ"/>
<dbReference type="Pfam" id="PF25579">
    <property type="entry name" value="TPR_TRIP12_N"/>
    <property type="match status" value="1"/>
</dbReference>
<dbReference type="STRING" id="1245528.M3HNC6"/>
<feature type="region of interest" description="Disordered" evidence="7">
    <location>
        <begin position="1055"/>
        <end position="1091"/>
    </location>
</feature>
<dbReference type="Proteomes" id="UP000011777">
    <property type="component" value="Unassembled WGS sequence"/>
</dbReference>
<dbReference type="OrthoDB" id="423283at2759"/>
<evidence type="ECO:0000256" key="7">
    <source>
        <dbReference type="SAM" id="MobiDB-lite"/>
    </source>
</evidence>
<evidence type="ECO:0000256" key="5">
    <source>
        <dbReference type="ARBA" id="ARBA00022786"/>
    </source>
</evidence>
<keyword evidence="5 6" id="KW-0833">Ubl conjugation pathway</keyword>
<dbReference type="SUPFAM" id="SSF56204">
    <property type="entry name" value="Hect, E3 ligase catalytic domain"/>
    <property type="match status" value="1"/>
</dbReference>
<organism evidence="9 10">
    <name type="scientific">Candida maltosa (strain Xu316)</name>
    <name type="common">Yeast</name>
    <dbReference type="NCBI Taxonomy" id="1245528"/>
    <lineage>
        <taxon>Eukaryota</taxon>
        <taxon>Fungi</taxon>
        <taxon>Dikarya</taxon>
        <taxon>Ascomycota</taxon>
        <taxon>Saccharomycotina</taxon>
        <taxon>Pichiomycetes</taxon>
        <taxon>Debaryomycetaceae</taxon>
        <taxon>Candida/Lodderomyces clade</taxon>
        <taxon>Candida</taxon>
    </lineage>
</organism>
<dbReference type="SUPFAM" id="SSF48371">
    <property type="entry name" value="ARM repeat"/>
    <property type="match status" value="1"/>
</dbReference>
<name>M3HNC6_CANMX</name>
<proteinExistence type="inferred from homology"/>
<dbReference type="InterPro" id="IPR016024">
    <property type="entry name" value="ARM-type_fold"/>
</dbReference>
<sequence length="1693" mass="190959">MVKSEKNENSFTNADRPHSDDDDMSIQDIEDEHDSSDNEESSLIRLSQQTQHRRATQTQYTSASDGESFDVEVISNDPDLEDSIDDEILEEEDEDDDDDEDHSGDEFDRSHDEETELDMLETADFLRQLIQARRNRTADVDLSSGDNHDLDEDSDDHHHHHHREDDDDMHDDDDDDDDHDHDDDDDDDEDDVAGFGDDDEDPRAEFLRVIGALTGNRSGGDGPNGSGGNELVDVMQRLMGGAVGGGGGGIFLDGGSARDGGEINSLINNLSLRQDTYIILESLNELSERLLMMNGLTADRVIPANKLARALVELMEDPALEEELELHLVACRCLYNFLEVNQDFIHDALNNNAIPALCNKLLEIKYIDLTEQALQTLEMISRDPISHNSIISNNGLTACLQYLDFLTIHAQRKCLTIVSNSCTNISVSNFPKIKEAFNSIAEVVRNHNDKIVVENAWLTISRIIMCFKNKPDLLNEIFCDKELLFKELTKVIWVSCNKSSNTGSESSQITLNYGSCLSLIKSLIVLASVSIDVSRILISECEIGSIIVKSLNKYVKQDQEVDSTTESISIEALMSAPKDLISQFLSLIGYLLPIAYSPEDALYLKPNFEEDDERKSINDSRIELCRDIIPNDYWKFVNDIWSLLILSFQATMDVEIRRKSFINLYRIITSNTNNEDFSIVKDVDTIASLLANVVNHYQSIVNKDFADSSNDDAVMLSSDEDNDNDEDDTTHNERSRLQDVLSKKPASEDVNKLNGLMLLFSALKIIKVLLEKTPFLFLGLFEKEGLINDVLSMLHRLKDKVDVDMVDPRASINSMMASYSNKYVDSEFSKEYEFRLSSSIIYANIVKVTSSIDSLYIESKTDGSQNVSENMRVLQEIKSILQDSKKIRLLDYDQWLSLWRKLNTVVASISSFELISSGIIESLTKTLGSEFGSTNHDCVKAFTNVFFTDDSGKMFVHKLQEALTRSESFDIVSANSSTNQSSFIREQNQAAIMANQIKLKLTPDGDSNEQTRLPGNMQNMVLSVHAIATFKSVFAFLKQRFKFIEDITGSLRNHIHASDDDDDDNESHSEEEDEEENEDGDDNHSGEHHRGKSDLNIEFLINGEVIPNETTIYGAIYRSLQQKPDEIIDPSRIWSTVHNITFRKVSSEVSKETPFTNYNLIHNERELNIYDVTTIGILKLLKNLYRMNTKGVIPIKDFTNWKLTVKLNRQLEEPLVVASGTLPGWSIHLTKQFPFIFPLETRIFFLQSTSFGYSRLIHQWQLRTNQGLEENGNANNNPRMGQRLQLGRPTRQKVRISRKMMLQSAVKVLGMYGSTPGILEIEYFDEVGSGLGPTLEFYSTVSKEFSKKKLKLWRDEDPGMINEDSYVINKQGLFPVPMDKAQISSENGRKVLYFFSSLGKFIARALLDSRIIDFNFNTVFLLLIQLLNKNNGATSKSIHQKLLKKVATLQNLRLVDPGLADSLEHLNKYLTLFKDAEDINKVTVDGATVHDLALFFEVPGNADYELIPNGSETQVTPDNLELYINKVIEASLFSGIINQTKAFMDGFSKVFPINSLIIFSPPELVELFGNSEEDWSHDTLAAGIIANHGYTKDSPAIKSLINILINFSKDEKRDFLQFLTGASKLPIGGFKALRPELTVVRKHAEDGLNDDDYLPSVMTCANYLKLPNYSSENVMKERLLKAIRDGAGAFLLS</sequence>
<evidence type="ECO:0000259" key="8">
    <source>
        <dbReference type="PROSITE" id="PS50237"/>
    </source>
</evidence>
<feature type="region of interest" description="Disordered" evidence="7">
    <location>
        <begin position="714"/>
        <end position="743"/>
    </location>
</feature>
<dbReference type="EMBL" id="AOGT01000880">
    <property type="protein sequence ID" value="EMG48977.1"/>
    <property type="molecule type" value="Genomic_DNA"/>
</dbReference>
<dbReference type="PROSITE" id="PS50237">
    <property type="entry name" value="HECT"/>
    <property type="match status" value="1"/>
</dbReference>
<dbReference type="Gene3D" id="3.30.2160.10">
    <property type="entry name" value="Hect, E3 ligase catalytic domain"/>
    <property type="match status" value="1"/>
</dbReference>
<dbReference type="FunFam" id="3.30.2410.10:FF:000007">
    <property type="entry name" value="Putative E3 ubiquitin-protein ligase HECTD1"/>
    <property type="match status" value="1"/>
</dbReference>
<comment type="catalytic activity">
    <reaction evidence="1">
        <text>S-ubiquitinyl-[E2 ubiquitin-conjugating enzyme]-L-cysteine + [acceptor protein]-L-lysine = [E2 ubiquitin-conjugating enzyme]-L-cysteine + N(6)-ubiquitinyl-[acceptor protein]-L-lysine.</text>
        <dbReference type="EC" id="2.3.2.26"/>
    </reaction>
</comment>
<dbReference type="GO" id="GO:0000209">
    <property type="term" value="P:protein polyubiquitination"/>
    <property type="evidence" value="ECO:0007669"/>
    <property type="project" value="TreeGrafter"/>
</dbReference>
<feature type="active site" description="Glycyl thioester intermediate" evidence="6">
    <location>
        <position position="1660"/>
    </location>
</feature>
<dbReference type="GO" id="GO:0016607">
    <property type="term" value="C:nuclear speck"/>
    <property type="evidence" value="ECO:0007669"/>
    <property type="project" value="TreeGrafter"/>
</dbReference>
<dbReference type="PANTHER" id="PTHR45670:SF1">
    <property type="entry name" value="E3 UBIQUITIN-PROTEIN LIGASE HECTD1"/>
    <property type="match status" value="1"/>
</dbReference>
<evidence type="ECO:0000313" key="10">
    <source>
        <dbReference type="Proteomes" id="UP000011777"/>
    </source>
</evidence>
<feature type="compositionally biased region" description="Acidic residues" evidence="7">
    <location>
        <begin position="165"/>
        <end position="201"/>
    </location>
</feature>
<evidence type="ECO:0000256" key="2">
    <source>
        <dbReference type="ARBA" id="ARBA00006331"/>
    </source>
</evidence>
<comment type="similarity">
    <text evidence="2">Belongs to the UPL family. K-HECT subfamily.</text>
</comment>
<feature type="region of interest" description="Disordered" evidence="7">
    <location>
        <begin position="136"/>
        <end position="201"/>
    </location>
</feature>
<dbReference type="InterPro" id="IPR000569">
    <property type="entry name" value="HECT_dom"/>
</dbReference>
<reference evidence="9 10" key="1">
    <citation type="submission" date="2013-02" db="EMBL/GenBank/DDBJ databases">
        <title>Genome sequence of Candida maltosa Xu316, a potential industrial strain for xylitol and ethanol production.</title>
        <authorList>
            <person name="Yu J."/>
            <person name="Wang Q."/>
            <person name="Geng X."/>
            <person name="Bao W."/>
            <person name="He P."/>
            <person name="Cai J."/>
        </authorList>
    </citation>
    <scope>NUCLEOTIDE SEQUENCE [LARGE SCALE GENOMIC DNA]</scope>
    <source>
        <strain evidence="10">Xu316</strain>
    </source>
</reference>
<evidence type="ECO:0000256" key="6">
    <source>
        <dbReference type="PROSITE-ProRule" id="PRU00104"/>
    </source>
</evidence>
<gene>
    <name evidence="9" type="ORF">G210_0357</name>
</gene>
<feature type="domain" description="HECT" evidence="8">
    <location>
        <begin position="1332"/>
        <end position="1693"/>
    </location>
</feature>
<dbReference type="Pfam" id="PF00632">
    <property type="entry name" value="HECT"/>
    <property type="match status" value="1"/>
</dbReference>
<feature type="compositionally biased region" description="Acidic residues" evidence="7">
    <location>
        <begin position="20"/>
        <end position="40"/>
    </location>
</feature>
<dbReference type="SMART" id="SM00119">
    <property type="entry name" value="HECTc"/>
    <property type="match status" value="1"/>
</dbReference>
<dbReference type="eggNOG" id="KOG0170">
    <property type="taxonomic scope" value="Eukaryota"/>
</dbReference>
<evidence type="ECO:0000256" key="3">
    <source>
        <dbReference type="ARBA" id="ARBA00012485"/>
    </source>
</evidence>
<evidence type="ECO:0000313" key="9">
    <source>
        <dbReference type="EMBL" id="EMG48977.1"/>
    </source>
</evidence>
<feature type="compositionally biased region" description="Basic and acidic residues" evidence="7">
    <location>
        <begin position="729"/>
        <end position="743"/>
    </location>
</feature>
<dbReference type="GO" id="GO:0061630">
    <property type="term" value="F:ubiquitin protein ligase activity"/>
    <property type="evidence" value="ECO:0007669"/>
    <property type="project" value="UniProtKB-EC"/>
</dbReference>
<protein>
    <recommendedName>
        <fullName evidence="3">HECT-type E3 ubiquitin transferase</fullName>
        <ecNumber evidence="3">2.3.2.26</ecNumber>
    </recommendedName>
</protein>
<keyword evidence="4" id="KW-0808">Transferase</keyword>
<dbReference type="Gene3D" id="1.25.10.10">
    <property type="entry name" value="Leucine-rich Repeat Variant"/>
    <property type="match status" value="1"/>
</dbReference>
<dbReference type="eggNOG" id="KOG0168">
    <property type="taxonomic scope" value="Eukaryota"/>
</dbReference>
<accession>M3HNC6</accession>
<dbReference type="HOGENOM" id="CLU_000366_1_1_1"/>
<feature type="compositionally biased region" description="Acidic residues" evidence="7">
    <location>
        <begin position="718"/>
        <end position="728"/>
    </location>
</feature>
<dbReference type="InterPro" id="IPR057948">
    <property type="entry name" value="TPR_TRIP12_N"/>
</dbReference>
<dbReference type="InterPro" id="IPR011989">
    <property type="entry name" value="ARM-like"/>
</dbReference>
<dbReference type="PANTHER" id="PTHR45670">
    <property type="entry name" value="E3 UBIQUITIN-PROTEIN LIGASE TRIP12"/>
    <property type="match status" value="1"/>
</dbReference>
<dbReference type="Gene3D" id="3.30.2410.10">
    <property type="entry name" value="Hect, E3 ligase catalytic domain"/>
    <property type="match status" value="1"/>
</dbReference>
<feature type="compositionally biased region" description="Basic and acidic residues" evidence="7">
    <location>
        <begin position="1082"/>
        <end position="1091"/>
    </location>
</feature>
<dbReference type="InterPro" id="IPR045322">
    <property type="entry name" value="HECTD1/TRIP12-like"/>
</dbReference>
<feature type="compositionally biased region" description="Acidic residues" evidence="7">
    <location>
        <begin position="1059"/>
        <end position="1081"/>
    </location>
</feature>
<comment type="caution">
    <text evidence="9">The sequence shown here is derived from an EMBL/GenBank/DDBJ whole genome shotgun (WGS) entry which is preliminary data.</text>
</comment>
<dbReference type="InterPro" id="IPR035983">
    <property type="entry name" value="Hect_E3_ubiquitin_ligase"/>
</dbReference>
<evidence type="ECO:0000256" key="4">
    <source>
        <dbReference type="ARBA" id="ARBA00022679"/>
    </source>
</evidence>
<feature type="compositionally biased region" description="Acidic residues" evidence="7">
    <location>
        <begin position="78"/>
        <end position="103"/>
    </location>
</feature>
<evidence type="ECO:0000256" key="1">
    <source>
        <dbReference type="ARBA" id="ARBA00000885"/>
    </source>
</evidence>
<dbReference type="EC" id="2.3.2.26" evidence="3"/>
<dbReference type="GO" id="GO:0043161">
    <property type="term" value="P:proteasome-mediated ubiquitin-dependent protein catabolic process"/>
    <property type="evidence" value="ECO:0007669"/>
    <property type="project" value="TreeGrafter"/>
</dbReference>